<accession>A0A9W4WZF1</accession>
<evidence type="ECO:0000256" key="1">
    <source>
        <dbReference type="SAM" id="Coils"/>
    </source>
</evidence>
<organism evidence="2 3">
    <name type="scientific">Funneliformis geosporum</name>
    <dbReference type="NCBI Taxonomy" id="1117311"/>
    <lineage>
        <taxon>Eukaryota</taxon>
        <taxon>Fungi</taxon>
        <taxon>Fungi incertae sedis</taxon>
        <taxon>Mucoromycota</taxon>
        <taxon>Glomeromycotina</taxon>
        <taxon>Glomeromycetes</taxon>
        <taxon>Glomerales</taxon>
        <taxon>Glomeraceae</taxon>
        <taxon>Funneliformis</taxon>
    </lineage>
</organism>
<dbReference type="EMBL" id="CAMKVN010003146">
    <property type="protein sequence ID" value="CAI2183852.1"/>
    <property type="molecule type" value="Genomic_DNA"/>
</dbReference>
<gene>
    <name evidence="2" type="ORF">FWILDA_LOCUS11286</name>
</gene>
<comment type="caution">
    <text evidence="2">The sequence shown here is derived from an EMBL/GenBank/DDBJ whole genome shotgun (WGS) entry which is preliminary data.</text>
</comment>
<keyword evidence="1" id="KW-0175">Coiled coil</keyword>
<evidence type="ECO:0000313" key="2">
    <source>
        <dbReference type="EMBL" id="CAI2183852.1"/>
    </source>
</evidence>
<evidence type="ECO:0000313" key="3">
    <source>
        <dbReference type="Proteomes" id="UP001153678"/>
    </source>
</evidence>
<dbReference type="OrthoDB" id="2444094at2759"/>
<keyword evidence="3" id="KW-1185">Reference proteome</keyword>
<reference evidence="2" key="1">
    <citation type="submission" date="2022-08" db="EMBL/GenBank/DDBJ databases">
        <authorList>
            <person name="Kallberg Y."/>
            <person name="Tangrot J."/>
            <person name="Rosling A."/>
        </authorList>
    </citation>
    <scope>NUCLEOTIDE SEQUENCE</scope>
    <source>
        <strain evidence="2">Wild A</strain>
    </source>
</reference>
<feature type="non-terminal residue" evidence="2">
    <location>
        <position position="302"/>
    </location>
</feature>
<name>A0A9W4WZF1_9GLOM</name>
<protein>
    <submittedName>
        <fullName evidence="2">14178_t:CDS:1</fullName>
    </submittedName>
</protein>
<feature type="coiled-coil region" evidence="1">
    <location>
        <begin position="257"/>
        <end position="296"/>
    </location>
</feature>
<dbReference type="Proteomes" id="UP001153678">
    <property type="component" value="Unassembled WGS sequence"/>
</dbReference>
<dbReference type="AlphaFoldDB" id="A0A9W4WZF1"/>
<proteinExistence type="predicted"/>
<sequence>ATHIEEHNVVGEWYCYPCKKWVDCLAEHPETKTIAFLLVYQEGELRVFPTDRSSSSNARNLRNYLMDGGMAASGKFYNNPILAIYPNPNNSQIKPLSVIRVEKRHKMLNTPFKHVGVYLGKNQVCHVYGYSEDEKNMKAQTTNISLFLGDTATTKRSGNVEEFRQFIPFIHWSDVKQRIAWIEQRTLFQFRIKPLWWSLIVDAVRANNRTSNNNKGQTIKICDEINESKKKLGLSNNWRFEQLEQQILIPPKENKLLKILERKRTQITEEKKAEKIDRLLKECDELLDKINGLGTEFKELTE</sequence>